<dbReference type="EMBL" id="FNJC01000001">
    <property type="protein sequence ID" value="SDO32746.1"/>
    <property type="molecule type" value="Genomic_DNA"/>
</dbReference>
<sequence length="65" mass="7500">MNRPENGLQAAVGWGPYKAGRFRGQRRCMRSHSAYCDKDAEVYSILEGRTFSRQLLRAPSFRMAF</sequence>
<keyword evidence="2" id="KW-1185">Reference proteome</keyword>
<protein>
    <submittedName>
        <fullName evidence="1">Uncharacterized protein</fullName>
    </submittedName>
</protein>
<accession>A0A1H0IMZ6</accession>
<comment type="caution">
    <text evidence="1">The sequence shown here is derived from an EMBL/GenBank/DDBJ whole genome shotgun (WGS) entry which is preliminary data.</text>
</comment>
<gene>
    <name evidence="1" type="ORF">SAMN04488061_0902</name>
</gene>
<reference evidence="1 2" key="1">
    <citation type="submission" date="2016-10" db="EMBL/GenBank/DDBJ databases">
        <authorList>
            <person name="Varghese N."/>
            <person name="Submissions S."/>
        </authorList>
    </citation>
    <scope>NUCLEOTIDE SEQUENCE [LARGE SCALE GENOMIC DNA]</scope>
    <source>
        <strain evidence="1 2">CGMCC 1.6497</strain>
    </source>
</reference>
<dbReference type="Proteomes" id="UP000198795">
    <property type="component" value="Unassembled WGS sequence"/>
</dbReference>
<evidence type="ECO:0000313" key="2">
    <source>
        <dbReference type="Proteomes" id="UP000198795"/>
    </source>
</evidence>
<organism evidence="1 2">
    <name type="scientific">Filomicrobium insigne</name>
    <dbReference type="NCBI Taxonomy" id="418854"/>
    <lineage>
        <taxon>Bacteria</taxon>
        <taxon>Pseudomonadati</taxon>
        <taxon>Pseudomonadota</taxon>
        <taxon>Alphaproteobacteria</taxon>
        <taxon>Hyphomicrobiales</taxon>
        <taxon>Hyphomicrobiaceae</taxon>
        <taxon>Filomicrobium</taxon>
    </lineage>
</organism>
<evidence type="ECO:0000313" key="1">
    <source>
        <dbReference type="EMBL" id="SDO32746.1"/>
    </source>
</evidence>
<proteinExistence type="predicted"/>
<name>A0A1H0IMZ6_9HYPH</name>